<keyword evidence="2" id="KW-0479">Metal-binding</keyword>
<dbReference type="Proteomes" id="UP000596742">
    <property type="component" value="Unassembled WGS sequence"/>
</dbReference>
<dbReference type="Gene3D" id="3.30.160.60">
    <property type="entry name" value="Classic Zinc Finger"/>
    <property type="match status" value="3"/>
</dbReference>
<evidence type="ECO:0000256" key="5">
    <source>
        <dbReference type="ARBA" id="ARBA00022833"/>
    </source>
</evidence>
<evidence type="ECO:0000256" key="6">
    <source>
        <dbReference type="ARBA" id="ARBA00023242"/>
    </source>
</evidence>
<comment type="subcellular location">
    <subcellularLocation>
        <location evidence="1">Nucleus</location>
    </subcellularLocation>
</comment>
<dbReference type="SMART" id="SM00451">
    <property type="entry name" value="ZnF_U1"/>
    <property type="match status" value="3"/>
</dbReference>
<sequence>MPGFQCLPCNVNLNSQEQLAQHRAGAKHLKKLKEKGIGLAPEKDALPAAEPKLYGTFVASKLTPVIGNVGKIDLSNKPLFPPPPPPPPAHLMVQSAPKQPEAHGRSPASNIKPQARPLPPHLIPMGAPPQPPSNLCAPPRSASHLSAPIRGKRFSEPLDNGQTGAIDQQTVNSLLGITPVMKAVVNNALGNLPLKRKLHISRCDACDIEFNAESQERQHYDGKKHAKRMRTLALEIKPGGEVSPLVLQASGFTCQFCDVLLNSLEQLEQHRFGSKHQKKVAAAKTITPGGTPTGTEDNSPQENDLTTHVDVQAHVVVQTLVGVQIHFDVQARVDVQAHVDVQARVDVQTHVDVQTLVDV</sequence>
<dbReference type="Pfam" id="PF12874">
    <property type="entry name" value="zf-met"/>
    <property type="match status" value="3"/>
</dbReference>
<dbReference type="OrthoDB" id="6090838at2759"/>
<evidence type="ECO:0000313" key="10">
    <source>
        <dbReference type="Proteomes" id="UP000596742"/>
    </source>
</evidence>
<evidence type="ECO:0000256" key="7">
    <source>
        <dbReference type="SAM" id="MobiDB-lite"/>
    </source>
</evidence>
<dbReference type="GO" id="GO:0005634">
    <property type="term" value="C:nucleus"/>
    <property type="evidence" value="ECO:0007669"/>
    <property type="project" value="UniProtKB-SubCell"/>
</dbReference>
<comment type="caution">
    <text evidence="9">The sequence shown here is derived from an EMBL/GenBank/DDBJ whole genome shotgun (WGS) entry which is preliminary data.</text>
</comment>
<dbReference type="SUPFAM" id="SSF57667">
    <property type="entry name" value="beta-beta-alpha zinc fingers"/>
    <property type="match status" value="3"/>
</dbReference>
<evidence type="ECO:0000256" key="2">
    <source>
        <dbReference type="ARBA" id="ARBA00022723"/>
    </source>
</evidence>
<keyword evidence="3" id="KW-0677">Repeat</keyword>
<evidence type="ECO:0000256" key="3">
    <source>
        <dbReference type="ARBA" id="ARBA00022737"/>
    </source>
</evidence>
<name>A0A8B6H8M4_MYTGA</name>
<evidence type="ECO:0000256" key="4">
    <source>
        <dbReference type="ARBA" id="ARBA00022771"/>
    </source>
</evidence>
<keyword evidence="4" id="KW-0863">Zinc-finger</keyword>
<accession>A0A8B6H8M4</accession>
<feature type="compositionally biased region" description="Pro residues" evidence="7">
    <location>
        <begin position="79"/>
        <end position="89"/>
    </location>
</feature>
<feature type="domain" description="C2H2-type" evidence="8">
    <location>
        <begin position="203"/>
        <end position="225"/>
    </location>
</feature>
<gene>
    <name evidence="9" type="ORF">MGAL_10B072997</name>
</gene>
<keyword evidence="10" id="KW-1185">Reference proteome</keyword>
<evidence type="ECO:0000256" key="1">
    <source>
        <dbReference type="ARBA" id="ARBA00004123"/>
    </source>
</evidence>
<keyword evidence="6" id="KW-0539">Nucleus</keyword>
<feature type="domain" description="C2H2-type" evidence="8">
    <location>
        <begin position="6"/>
        <end position="28"/>
    </location>
</feature>
<dbReference type="InterPro" id="IPR036236">
    <property type="entry name" value="Znf_C2H2_sf"/>
</dbReference>
<organism evidence="9 10">
    <name type="scientific">Mytilus galloprovincialis</name>
    <name type="common">Mediterranean mussel</name>
    <dbReference type="NCBI Taxonomy" id="29158"/>
    <lineage>
        <taxon>Eukaryota</taxon>
        <taxon>Metazoa</taxon>
        <taxon>Spiralia</taxon>
        <taxon>Lophotrochozoa</taxon>
        <taxon>Mollusca</taxon>
        <taxon>Bivalvia</taxon>
        <taxon>Autobranchia</taxon>
        <taxon>Pteriomorphia</taxon>
        <taxon>Mytilida</taxon>
        <taxon>Mytiloidea</taxon>
        <taxon>Mytilidae</taxon>
        <taxon>Mytilinae</taxon>
        <taxon>Mytilus</taxon>
    </lineage>
</organism>
<reference evidence="9" key="1">
    <citation type="submission" date="2018-11" db="EMBL/GenBank/DDBJ databases">
        <authorList>
            <person name="Alioto T."/>
            <person name="Alioto T."/>
        </authorList>
    </citation>
    <scope>NUCLEOTIDE SEQUENCE</scope>
</reference>
<dbReference type="PANTHER" id="PTHR46144">
    <property type="entry name" value="ZINC FINGER PROTEIN 385B-LIKE"/>
    <property type="match status" value="1"/>
</dbReference>
<dbReference type="GO" id="GO:0008270">
    <property type="term" value="F:zinc ion binding"/>
    <property type="evidence" value="ECO:0007669"/>
    <property type="project" value="UniProtKB-KW"/>
</dbReference>
<protein>
    <recommendedName>
        <fullName evidence="8">C2H2-type domain-containing protein</fullName>
    </recommendedName>
</protein>
<dbReference type="EMBL" id="UYJE01009711">
    <property type="protein sequence ID" value="VDI76014.1"/>
    <property type="molecule type" value="Genomic_DNA"/>
</dbReference>
<dbReference type="AlphaFoldDB" id="A0A8B6H8M4"/>
<feature type="region of interest" description="Disordered" evidence="7">
    <location>
        <begin position="79"/>
        <end position="112"/>
    </location>
</feature>
<dbReference type="SMART" id="SM00355">
    <property type="entry name" value="ZnF_C2H2"/>
    <property type="match status" value="3"/>
</dbReference>
<feature type="region of interest" description="Disordered" evidence="7">
    <location>
        <begin position="279"/>
        <end position="303"/>
    </location>
</feature>
<dbReference type="InterPro" id="IPR003604">
    <property type="entry name" value="Matrin/U1-like-C_Znf_C2H2"/>
</dbReference>
<dbReference type="InterPro" id="IPR013087">
    <property type="entry name" value="Znf_C2H2_type"/>
</dbReference>
<keyword evidence="5" id="KW-0862">Zinc</keyword>
<dbReference type="PANTHER" id="PTHR46144:SF6">
    <property type="entry name" value="C2H2-TYPE DOMAIN-CONTAINING PROTEIN"/>
    <property type="match status" value="1"/>
</dbReference>
<evidence type="ECO:0000259" key="8">
    <source>
        <dbReference type="PROSITE" id="PS00028"/>
    </source>
</evidence>
<dbReference type="InterPro" id="IPR051868">
    <property type="entry name" value="ZN346_ZMAT4"/>
</dbReference>
<dbReference type="GO" id="GO:0003676">
    <property type="term" value="F:nucleic acid binding"/>
    <property type="evidence" value="ECO:0007669"/>
    <property type="project" value="InterPro"/>
</dbReference>
<dbReference type="PROSITE" id="PS00028">
    <property type="entry name" value="ZINC_FINGER_C2H2_1"/>
    <property type="match status" value="3"/>
</dbReference>
<evidence type="ECO:0000313" key="9">
    <source>
        <dbReference type="EMBL" id="VDI76014.1"/>
    </source>
</evidence>
<feature type="compositionally biased region" description="Low complexity" evidence="7">
    <location>
        <begin position="285"/>
        <end position="295"/>
    </location>
</feature>
<feature type="domain" description="C2H2-type" evidence="8">
    <location>
        <begin position="254"/>
        <end position="276"/>
    </location>
</feature>
<proteinExistence type="predicted"/>